<comment type="caution">
    <text evidence="1">The sequence shown here is derived from an EMBL/GenBank/DDBJ whole genome shotgun (WGS) entry which is preliminary data.</text>
</comment>
<name>A0ACB9RX56_9MYRT</name>
<dbReference type="Proteomes" id="UP001057402">
    <property type="component" value="Chromosome 3"/>
</dbReference>
<keyword evidence="2" id="KW-1185">Reference proteome</keyword>
<evidence type="ECO:0000313" key="1">
    <source>
        <dbReference type="EMBL" id="KAI4380497.1"/>
    </source>
</evidence>
<sequence>MGRARKMGTAQDLTEYERRRLDNIRRNDEMMAALQVRSRAASLSSSSPSKRHKTDLKMKSYKEKLEKTPPSETTPVVIRRSLRARGMPPPDSEVLSDDILDDKYRPVQTPFADELMSKVKTRGPISMTDAYSGSDSGNEVLVGMIMGIASSECHGGRAAGNETGAGSSGVSDGMSGRTNDDDECKKGIGSDLAVDFKEDIKSETEEGESFRVCDSDWERKIGESIGGSTLEEENIARVVPGRILSVKFFPTHNLRMVAVGNRSGNVGFWNLNTCDEEGKGEGIYLFNIHSGPVSGMSIHPSNLLKMYTSCYDGFIRAMDVEKEAFDLVYAGDECICSLSQRPDDSQCLFFDEGFERLHMWDLRVGKSSSSWILHADRINTIDFCSRNSHLFATSSSDSTACIWDLRKMEQCVRKVDHRRAVHAAYFSPSGSYLVTTSFDNTLGIVTGDTFQKTSVVSHNNQTGRWISSFRAIWGWDDSSIFIGNMRRGIDVISPVQRRMVTALTSPLMTAISCRLSVHPYEVGTLAGTTSGGQVYVWTSS</sequence>
<evidence type="ECO:0000313" key="2">
    <source>
        <dbReference type="Proteomes" id="UP001057402"/>
    </source>
</evidence>
<protein>
    <submittedName>
        <fullName evidence="1">Uncharacterized protein</fullName>
    </submittedName>
</protein>
<organism evidence="1 2">
    <name type="scientific">Melastoma candidum</name>
    <dbReference type="NCBI Taxonomy" id="119954"/>
    <lineage>
        <taxon>Eukaryota</taxon>
        <taxon>Viridiplantae</taxon>
        <taxon>Streptophyta</taxon>
        <taxon>Embryophyta</taxon>
        <taxon>Tracheophyta</taxon>
        <taxon>Spermatophyta</taxon>
        <taxon>Magnoliopsida</taxon>
        <taxon>eudicotyledons</taxon>
        <taxon>Gunneridae</taxon>
        <taxon>Pentapetalae</taxon>
        <taxon>rosids</taxon>
        <taxon>malvids</taxon>
        <taxon>Myrtales</taxon>
        <taxon>Melastomataceae</taxon>
        <taxon>Melastomatoideae</taxon>
        <taxon>Melastomateae</taxon>
        <taxon>Melastoma</taxon>
    </lineage>
</organism>
<gene>
    <name evidence="1" type="ORF">MLD38_006681</name>
</gene>
<dbReference type="EMBL" id="CM042882">
    <property type="protein sequence ID" value="KAI4380497.1"/>
    <property type="molecule type" value="Genomic_DNA"/>
</dbReference>
<proteinExistence type="predicted"/>
<reference evidence="2" key="1">
    <citation type="journal article" date="2023" name="Front. Plant Sci.">
        <title>Chromosomal-level genome assembly of Melastoma candidum provides insights into trichome evolution.</title>
        <authorList>
            <person name="Zhong Y."/>
            <person name="Wu W."/>
            <person name="Sun C."/>
            <person name="Zou P."/>
            <person name="Liu Y."/>
            <person name="Dai S."/>
            <person name="Zhou R."/>
        </authorList>
    </citation>
    <scope>NUCLEOTIDE SEQUENCE [LARGE SCALE GENOMIC DNA]</scope>
</reference>
<accession>A0ACB9RX56</accession>